<proteinExistence type="inferred from homology"/>
<feature type="transmembrane region" description="Helical" evidence="10">
    <location>
        <begin position="421"/>
        <end position="446"/>
    </location>
</feature>
<feature type="compositionally biased region" description="Basic and acidic residues" evidence="9">
    <location>
        <begin position="1"/>
        <end position="12"/>
    </location>
</feature>
<feature type="transmembrane region" description="Helical" evidence="10">
    <location>
        <begin position="353"/>
        <end position="375"/>
    </location>
</feature>
<evidence type="ECO:0000256" key="4">
    <source>
        <dbReference type="ARBA" id="ARBA00022692"/>
    </source>
</evidence>
<evidence type="ECO:0000256" key="9">
    <source>
        <dbReference type="SAM" id="MobiDB-lite"/>
    </source>
</evidence>
<evidence type="ECO:0000256" key="3">
    <source>
        <dbReference type="ARBA" id="ARBA00022475"/>
    </source>
</evidence>
<evidence type="ECO:0000256" key="7">
    <source>
        <dbReference type="ARBA" id="ARBA00035120"/>
    </source>
</evidence>
<keyword evidence="4 10" id="KW-0812">Transmembrane</keyword>
<keyword evidence="3" id="KW-1003">Cell membrane</keyword>
<feature type="transmembrane region" description="Helical" evidence="10">
    <location>
        <begin position="286"/>
        <end position="306"/>
    </location>
</feature>
<dbReference type="EMBL" id="JAVYJV010000015">
    <property type="protein sequence ID" value="KAK4352707.1"/>
    <property type="molecule type" value="Genomic_DNA"/>
</dbReference>
<feature type="transmembrane region" description="Helical" evidence="10">
    <location>
        <begin position="198"/>
        <end position="216"/>
    </location>
</feature>
<evidence type="ECO:0000313" key="12">
    <source>
        <dbReference type="Proteomes" id="UP001291623"/>
    </source>
</evidence>
<dbReference type="PANTHER" id="PTHR28259:SF1">
    <property type="entry name" value="FLUORIDE EXPORT PROTEIN 1-RELATED"/>
    <property type="match status" value="1"/>
</dbReference>
<dbReference type="GO" id="GO:1903425">
    <property type="term" value="F:fluoride transmembrane transporter activity"/>
    <property type="evidence" value="ECO:0007669"/>
    <property type="project" value="TreeGrafter"/>
</dbReference>
<feature type="transmembrane region" description="Helical" evidence="10">
    <location>
        <begin position="318"/>
        <end position="337"/>
    </location>
</feature>
<reference evidence="11" key="1">
    <citation type="submission" date="2023-12" db="EMBL/GenBank/DDBJ databases">
        <title>Genome assembly of Anisodus tanguticus.</title>
        <authorList>
            <person name="Wang Y.-J."/>
        </authorList>
    </citation>
    <scope>NUCLEOTIDE SEQUENCE</scope>
    <source>
        <strain evidence="11">KB-2021</strain>
        <tissue evidence="11">Leaf</tissue>
    </source>
</reference>
<feature type="transmembrane region" description="Helical" evidence="10">
    <location>
        <begin position="164"/>
        <end position="186"/>
    </location>
</feature>
<keyword evidence="5 10" id="KW-1133">Transmembrane helix</keyword>
<gene>
    <name evidence="11" type="ORF">RND71_028225</name>
</gene>
<feature type="transmembrane region" description="Helical" evidence="10">
    <location>
        <begin position="228"/>
        <end position="251"/>
    </location>
</feature>
<feature type="transmembrane region" description="Helical" evidence="10">
    <location>
        <begin position="123"/>
        <end position="144"/>
    </location>
</feature>
<evidence type="ECO:0000256" key="1">
    <source>
        <dbReference type="ARBA" id="ARBA00002598"/>
    </source>
</evidence>
<accession>A0AAE1RKQ2</accession>
<dbReference type="InterPro" id="IPR003691">
    <property type="entry name" value="FluC"/>
</dbReference>
<evidence type="ECO:0000313" key="11">
    <source>
        <dbReference type="EMBL" id="KAK4352707.1"/>
    </source>
</evidence>
<sequence length="450" mass="49543">MDCENKDSELRKIGSSRTSSAGSSIRRRSLSLSLSLPKHMNDDDDESESVSEAGDIGDRELHSNRYSGSFRLRLIGENAPEHGVVVPISEDTMLESNANSLSPTKLISQPEHKENDEKTEVPWVLEYTSCLLFLAVLGILGVLLRYGLQKLFGPGIVGATSDHSYMYLDLSSNMVGSFLMGWFGVVFKEDISRISSQLAIGLSTGFLGSLTTFSGWNQNMLELSVEGQWVFVVLGYLIGLFLVAYSIIFGIETAKGANWLYKRATMNSSNSGTAYHWRVDSCKRHLILILFLLLILASLWSMSMGLEVNEFSSGSTKAQLWLACMVGPFGVWIRWFLARLNGRGLGKSSRLKWVPFGTLIANVSAACVMAALATLKKAVNTTTCDTIVSGIQLGLLGCLSTVSTFIAEFHAMRGSKYPWRAYVYALCTMLISFVLGTLVYSVPVWVENFN</sequence>
<feature type="region of interest" description="Disordered" evidence="9">
    <location>
        <begin position="1"/>
        <end position="60"/>
    </location>
</feature>
<organism evidence="11 12">
    <name type="scientific">Anisodus tanguticus</name>
    <dbReference type="NCBI Taxonomy" id="243964"/>
    <lineage>
        <taxon>Eukaryota</taxon>
        <taxon>Viridiplantae</taxon>
        <taxon>Streptophyta</taxon>
        <taxon>Embryophyta</taxon>
        <taxon>Tracheophyta</taxon>
        <taxon>Spermatophyta</taxon>
        <taxon>Magnoliopsida</taxon>
        <taxon>eudicotyledons</taxon>
        <taxon>Gunneridae</taxon>
        <taxon>Pentapetalae</taxon>
        <taxon>asterids</taxon>
        <taxon>lamiids</taxon>
        <taxon>Solanales</taxon>
        <taxon>Solanaceae</taxon>
        <taxon>Solanoideae</taxon>
        <taxon>Hyoscyameae</taxon>
        <taxon>Anisodus</taxon>
    </lineage>
</organism>
<evidence type="ECO:0000256" key="8">
    <source>
        <dbReference type="ARBA" id="ARBA00035585"/>
    </source>
</evidence>
<name>A0AAE1RKQ2_9SOLA</name>
<keyword evidence="6 10" id="KW-0472">Membrane</keyword>
<comment type="catalytic activity">
    <reaction evidence="8">
        <text>fluoride(in) = fluoride(out)</text>
        <dbReference type="Rhea" id="RHEA:76159"/>
        <dbReference type="ChEBI" id="CHEBI:17051"/>
    </reaction>
    <physiologicalReaction direction="left-to-right" evidence="8">
        <dbReference type="Rhea" id="RHEA:76160"/>
    </physiologicalReaction>
</comment>
<feature type="transmembrane region" description="Helical" evidence="10">
    <location>
        <begin position="387"/>
        <end position="409"/>
    </location>
</feature>
<dbReference type="GO" id="GO:0005886">
    <property type="term" value="C:plasma membrane"/>
    <property type="evidence" value="ECO:0007669"/>
    <property type="project" value="UniProtKB-SubCell"/>
</dbReference>
<feature type="compositionally biased region" description="Low complexity" evidence="9">
    <location>
        <begin position="15"/>
        <end position="36"/>
    </location>
</feature>
<comment type="subcellular location">
    <subcellularLocation>
        <location evidence="2">Cell membrane</location>
        <topology evidence="2">Multi-pass membrane protein</topology>
    </subcellularLocation>
</comment>
<dbReference type="AlphaFoldDB" id="A0AAE1RKQ2"/>
<keyword evidence="12" id="KW-1185">Reference proteome</keyword>
<protein>
    <submittedName>
        <fullName evidence="11">Uncharacterized protein</fullName>
    </submittedName>
</protein>
<evidence type="ECO:0000256" key="5">
    <source>
        <dbReference type="ARBA" id="ARBA00022989"/>
    </source>
</evidence>
<evidence type="ECO:0000256" key="10">
    <source>
        <dbReference type="SAM" id="Phobius"/>
    </source>
</evidence>
<evidence type="ECO:0000256" key="6">
    <source>
        <dbReference type="ARBA" id="ARBA00023136"/>
    </source>
</evidence>
<comment type="caution">
    <text evidence="11">The sequence shown here is derived from an EMBL/GenBank/DDBJ whole genome shotgun (WGS) entry which is preliminary data.</text>
</comment>
<dbReference type="Proteomes" id="UP001291623">
    <property type="component" value="Unassembled WGS sequence"/>
</dbReference>
<dbReference type="PANTHER" id="PTHR28259">
    <property type="entry name" value="FLUORIDE EXPORT PROTEIN 1-RELATED"/>
    <property type="match status" value="1"/>
</dbReference>
<evidence type="ECO:0000256" key="2">
    <source>
        <dbReference type="ARBA" id="ARBA00004651"/>
    </source>
</evidence>
<comment type="similarity">
    <text evidence="7">Belongs to the fluoride channel Fluc/FEX (TC 1.A.43) family.</text>
</comment>
<comment type="function">
    <text evidence="1">Fluoride channel required for the rapid expulsion of cytoplasmic fluoride.</text>
</comment>
<dbReference type="Pfam" id="PF02537">
    <property type="entry name" value="CRCB"/>
    <property type="match status" value="2"/>
</dbReference>